<keyword evidence="3" id="KW-0378">Hydrolase</keyword>
<keyword evidence="3" id="KW-0614">Plasmid</keyword>
<sequence length="510" mass="57155">MAPSKPVLRPPEWCSLRSASGFRGAYFEGGRFYCRLSANALTFNQSHREYSSLRPDQTISESIIAFNPFTAPARAAIKRGAALAAAFLLVSCASEPPKSLVTPFPPVTKQPLPTPGKPAQPQAQEPMRGVWLATVSRLDWPPVASVNGTSPAQRIRQQQQSLIDKLDKLKSLGINTVFFQVKPDATALWPSKILPWSDMLTGKIGEDPGYDPLQFILDEAHKRGIKVHAWFNPYRVSVNTKSSTVSELNRTLSLHPASVFVLHRDWIRTAGDRYVLDPGIPEARDWITSIVAEVVARYPIDGVQFDDYFYAESAGSLLNDNQTFSRYGQGFASKADWRRHNTQQLIEQVSHTIKQLKPEVEFGVSPAGVWRNLSHDPAGSDTRGAAAYDEAFADTRRWVQQGLLDYIAPQLYWPFSRQAARYDVLANWWAEVVKPTKTRLYIGLALYKVGEPSKIEPDWTQQGGVPELKKQLDLNESNPNIDGTILFRENYLNQPQTQQAVSYLKSRWGG</sequence>
<accession>A0AAN2K6N2</accession>
<dbReference type="Proteomes" id="UP001158961">
    <property type="component" value="Plasmid P1"/>
</dbReference>
<dbReference type="InterPro" id="IPR003790">
    <property type="entry name" value="GHL10"/>
</dbReference>
<dbReference type="InterPro" id="IPR052177">
    <property type="entry name" value="Divisome_Glycosyl_Hydrolase"/>
</dbReference>
<proteinExistence type="predicted"/>
<dbReference type="SUPFAM" id="SSF51445">
    <property type="entry name" value="(Trans)glycosidases"/>
    <property type="match status" value="1"/>
</dbReference>
<evidence type="ECO:0000313" key="3">
    <source>
        <dbReference type="EMBL" id="CAH6361552.1"/>
    </source>
</evidence>
<evidence type="ECO:0000256" key="1">
    <source>
        <dbReference type="ARBA" id="ARBA00022729"/>
    </source>
</evidence>
<dbReference type="Gene3D" id="3.20.20.80">
    <property type="entry name" value="Glycosidases"/>
    <property type="match status" value="1"/>
</dbReference>
<evidence type="ECO:0000259" key="2">
    <source>
        <dbReference type="Pfam" id="PF02638"/>
    </source>
</evidence>
<dbReference type="EMBL" id="OW970316">
    <property type="protein sequence ID" value="CAH6361552.1"/>
    <property type="molecule type" value="Genomic_DNA"/>
</dbReference>
<dbReference type="InterPro" id="IPR017853">
    <property type="entry name" value="GH"/>
</dbReference>
<reference evidence="3" key="1">
    <citation type="submission" date="2022-05" db="EMBL/GenBank/DDBJ databases">
        <authorList>
            <person name="Pothier F. J."/>
        </authorList>
    </citation>
    <scope>NUCLEOTIDE SEQUENCE</scope>
    <source>
        <strain evidence="3">DAPP-PG734</strain>
        <plasmid evidence="3">P1</plasmid>
    </source>
</reference>
<dbReference type="Pfam" id="PF02638">
    <property type="entry name" value="GHL10"/>
    <property type="match status" value="1"/>
</dbReference>
<dbReference type="AlphaFoldDB" id="A0AAN2K6N2"/>
<keyword evidence="1" id="KW-0732">Signal</keyword>
<dbReference type="GO" id="GO:0016787">
    <property type="term" value="F:hydrolase activity"/>
    <property type="evidence" value="ECO:0007669"/>
    <property type="project" value="UniProtKB-KW"/>
</dbReference>
<gene>
    <name evidence="3" type="ORF">DAPPPG734_21325</name>
</gene>
<dbReference type="PANTHER" id="PTHR43405">
    <property type="entry name" value="GLYCOSYL HYDROLASE DIGH"/>
    <property type="match status" value="1"/>
</dbReference>
<organism evidence="3 4">
    <name type="scientific">Enterobacter agglomerans</name>
    <name type="common">Erwinia herbicola</name>
    <name type="synonym">Pantoea agglomerans</name>
    <dbReference type="NCBI Taxonomy" id="549"/>
    <lineage>
        <taxon>Bacteria</taxon>
        <taxon>Pseudomonadati</taxon>
        <taxon>Pseudomonadota</taxon>
        <taxon>Gammaproteobacteria</taxon>
        <taxon>Enterobacterales</taxon>
        <taxon>Erwiniaceae</taxon>
        <taxon>Pantoea</taxon>
        <taxon>Pantoea agglomerans group</taxon>
    </lineage>
</organism>
<geneLocation type="plasmid" evidence="3 4">
    <name>P1</name>
</geneLocation>
<dbReference type="PANTHER" id="PTHR43405:SF1">
    <property type="entry name" value="GLYCOSYL HYDROLASE DIGH"/>
    <property type="match status" value="1"/>
</dbReference>
<evidence type="ECO:0000313" key="4">
    <source>
        <dbReference type="Proteomes" id="UP001158961"/>
    </source>
</evidence>
<feature type="domain" description="Glycosyl hydrolase-like 10" evidence="2">
    <location>
        <begin position="126"/>
        <end position="460"/>
    </location>
</feature>
<protein>
    <submittedName>
        <fullName evidence="3">Glycoside hydrolase family 10 protein</fullName>
    </submittedName>
</protein>
<name>A0AAN2K6N2_ENTAG</name>